<reference evidence="2" key="1">
    <citation type="submission" date="2021-03" db="EMBL/GenBank/DDBJ databases">
        <title>Draft genome sequence of rust myrtle Austropuccinia psidii MF-1, a brazilian biotype.</title>
        <authorList>
            <person name="Quecine M.C."/>
            <person name="Pachon D.M.R."/>
            <person name="Bonatelli M.L."/>
            <person name="Correr F.H."/>
            <person name="Franceschini L.M."/>
            <person name="Leite T.F."/>
            <person name="Margarido G.R.A."/>
            <person name="Almeida C.A."/>
            <person name="Ferrarezi J.A."/>
            <person name="Labate C.A."/>
        </authorList>
    </citation>
    <scope>NUCLEOTIDE SEQUENCE</scope>
    <source>
        <strain evidence="2">MF-1</strain>
    </source>
</reference>
<dbReference type="InterPro" id="IPR027417">
    <property type="entry name" value="P-loop_NTPase"/>
</dbReference>
<dbReference type="GO" id="GO:0003724">
    <property type="term" value="F:RNA helicase activity"/>
    <property type="evidence" value="ECO:0007669"/>
    <property type="project" value="UniProtKB-EC"/>
</dbReference>
<dbReference type="Proteomes" id="UP000765509">
    <property type="component" value="Unassembled WGS sequence"/>
</dbReference>
<gene>
    <name evidence="2" type="ORF">O181_096392</name>
</gene>
<dbReference type="EMBL" id="AVOT02064227">
    <property type="protein sequence ID" value="MBW0556677.1"/>
    <property type="molecule type" value="Genomic_DNA"/>
</dbReference>
<dbReference type="PANTHER" id="PTHR18934:SF83">
    <property type="entry name" value="PRE-MRNA-SPLICING FACTOR ATP-DEPENDENT RNA HELICASE DHX16"/>
    <property type="match status" value="1"/>
</dbReference>
<comment type="caution">
    <text evidence="2">The sequence shown here is derived from an EMBL/GenBank/DDBJ whole genome shotgun (WGS) entry which is preliminary data.</text>
</comment>
<evidence type="ECO:0000313" key="2">
    <source>
        <dbReference type="EMBL" id="MBW0556677.1"/>
    </source>
</evidence>
<accession>A0A9Q3J6K5</accession>
<name>A0A9Q3J6K5_9BASI</name>
<comment type="catalytic activity">
    <reaction evidence="1">
        <text>ATP + H2O = ADP + phosphate + H(+)</text>
        <dbReference type="Rhea" id="RHEA:13065"/>
        <dbReference type="ChEBI" id="CHEBI:15377"/>
        <dbReference type="ChEBI" id="CHEBI:15378"/>
        <dbReference type="ChEBI" id="CHEBI:30616"/>
        <dbReference type="ChEBI" id="CHEBI:43474"/>
        <dbReference type="ChEBI" id="CHEBI:456216"/>
        <dbReference type="EC" id="3.6.4.13"/>
    </reaction>
</comment>
<evidence type="ECO:0000313" key="3">
    <source>
        <dbReference type="Proteomes" id="UP000765509"/>
    </source>
</evidence>
<dbReference type="Gene3D" id="3.40.50.300">
    <property type="entry name" value="P-loop containing nucleotide triphosphate hydrolases"/>
    <property type="match status" value="1"/>
</dbReference>
<keyword evidence="3" id="KW-1185">Reference proteome</keyword>
<dbReference type="OrthoDB" id="10253254at2759"/>
<evidence type="ECO:0008006" key="4">
    <source>
        <dbReference type="Google" id="ProtNLM"/>
    </source>
</evidence>
<proteinExistence type="predicted"/>
<sequence length="192" mass="21792">MARQAEMEDYEYVLDESATIAFWMDQDSHIGGTLSTQDPAVMSQIDMAERPAKSIAKVRKYLPVYNWREQLLKVVAKYQRSIVVGDTGSGITTQLPQYHHEAGYTKDHSKNGCTQARHVPAMLVSGIVADEMGLRVGDAIGYLIWFEDCTSPKTVIKYMTDRMLLRKHMSEPNLAGYVTMLIDEAHKRRYLS</sequence>
<dbReference type="GO" id="GO:0071013">
    <property type="term" value="C:catalytic step 2 spliceosome"/>
    <property type="evidence" value="ECO:0007669"/>
    <property type="project" value="TreeGrafter"/>
</dbReference>
<organism evidence="2 3">
    <name type="scientific">Austropuccinia psidii MF-1</name>
    <dbReference type="NCBI Taxonomy" id="1389203"/>
    <lineage>
        <taxon>Eukaryota</taxon>
        <taxon>Fungi</taxon>
        <taxon>Dikarya</taxon>
        <taxon>Basidiomycota</taxon>
        <taxon>Pucciniomycotina</taxon>
        <taxon>Pucciniomycetes</taxon>
        <taxon>Pucciniales</taxon>
        <taxon>Sphaerophragmiaceae</taxon>
        <taxon>Austropuccinia</taxon>
    </lineage>
</organism>
<dbReference type="PANTHER" id="PTHR18934">
    <property type="entry name" value="ATP-DEPENDENT RNA HELICASE"/>
    <property type="match status" value="1"/>
</dbReference>
<protein>
    <recommendedName>
        <fullName evidence="4">Helicase ATP-binding domain-containing protein</fullName>
    </recommendedName>
</protein>
<dbReference type="AlphaFoldDB" id="A0A9Q3J6K5"/>
<evidence type="ECO:0000256" key="1">
    <source>
        <dbReference type="ARBA" id="ARBA00047984"/>
    </source>
</evidence>
<dbReference type="GO" id="GO:0003723">
    <property type="term" value="F:RNA binding"/>
    <property type="evidence" value="ECO:0007669"/>
    <property type="project" value="TreeGrafter"/>
</dbReference>
<dbReference type="SUPFAM" id="SSF52540">
    <property type="entry name" value="P-loop containing nucleoside triphosphate hydrolases"/>
    <property type="match status" value="1"/>
</dbReference>